<dbReference type="PANTHER" id="PTHR14233:SF18">
    <property type="entry name" value="OS05G0444300 PROTEIN"/>
    <property type="match status" value="1"/>
</dbReference>
<proteinExistence type="inferred from homology"/>
<gene>
    <name evidence="8" type="ORF">Sradi_5897300</name>
</gene>
<dbReference type="InterPro" id="IPR037185">
    <property type="entry name" value="EmrE-like"/>
</dbReference>
<feature type="transmembrane region" description="Helical" evidence="7">
    <location>
        <begin position="228"/>
        <end position="247"/>
    </location>
</feature>
<feature type="transmembrane region" description="Helical" evidence="7">
    <location>
        <begin position="285"/>
        <end position="302"/>
    </location>
</feature>
<dbReference type="GO" id="GO:0022857">
    <property type="term" value="F:transmembrane transporter activity"/>
    <property type="evidence" value="ECO:0007669"/>
    <property type="project" value="InterPro"/>
</dbReference>
<protein>
    <submittedName>
        <fullName evidence="8">Solute carrier family 35 member F2</fullName>
    </submittedName>
</protein>
<evidence type="ECO:0000256" key="2">
    <source>
        <dbReference type="ARBA" id="ARBA00007863"/>
    </source>
</evidence>
<comment type="subcellular location">
    <subcellularLocation>
        <location evidence="1">Membrane</location>
        <topology evidence="1">Multi-pass membrane protein</topology>
    </subcellularLocation>
</comment>
<evidence type="ECO:0000256" key="3">
    <source>
        <dbReference type="ARBA" id="ARBA00022448"/>
    </source>
</evidence>
<comment type="similarity">
    <text evidence="2">Belongs to the SLC35F solute transporter family.</text>
</comment>
<keyword evidence="3" id="KW-0813">Transport</keyword>
<evidence type="ECO:0000313" key="8">
    <source>
        <dbReference type="EMBL" id="KAL0309550.1"/>
    </source>
</evidence>
<feature type="transmembrane region" description="Helical" evidence="7">
    <location>
        <begin position="259"/>
        <end position="279"/>
    </location>
</feature>
<evidence type="ECO:0000256" key="5">
    <source>
        <dbReference type="ARBA" id="ARBA00022989"/>
    </source>
</evidence>
<dbReference type="SUPFAM" id="SSF103481">
    <property type="entry name" value="Multidrug resistance efflux transporter EmrE"/>
    <property type="match status" value="1"/>
</dbReference>
<reference evidence="8" key="1">
    <citation type="submission" date="2020-06" db="EMBL/GenBank/DDBJ databases">
        <authorList>
            <person name="Li T."/>
            <person name="Hu X."/>
            <person name="Zhang T."/>
            <person name="Song X."/>
            <person name="Zhang H."/>
            <person name="Dai N."/>
            <person name="Sheng W."/>
            <person name="Hou X."/>
            <person name="Wei L."/>
        </authorList>
    </citation>
    <scope>NUCLEOTIDE SEQUENCE</scope>
    <source>
        <strain evidence="8">G02</strain>
        <tissue evidence="8">Leaf</tissue>
    </source>
</reference>
<name>A0AAW2KU19_SESRA</name>
<dbReference type="InterPro" id="IPR052221">
    <property type="entry name" value="SLC35F_Transporter"/>
</dbReference>
<reference evidence="8" key="2">
    <citation type="journal article" date="2024" name="Plant">
        <title>Genomic evolution and insights into agronomic trait innovations of Sesamum species.</title>
        <authorList>
            <person name="Miao H."/>
            <person name="Wang L."/>
            <person name="Qu L."/>
            <person name="Liu H."/>
            <person name="Sun Y."/>
            <person name="Le M."/>
            <person name="Wang Q."/>
            <person name="Wei S."/>
            <person name="Zheng Y."/>
            <person name="Lin W."/>
            <person name="Duan Y."/>
            <person name="Cao H."/>
            <person name="Xiong S."/>
            <person name="Wang X."/>
            <person name="Wei L."/>
            <person name="Li C."/>
            <person name="Ma Q."/>
            <person name="Ju M."/>
            <person name="Zhao R."/>
            <person name="Li G."/>
            <person name="Mu C."/>
            <person name="Tian Q."/>
            <person name="Mei H."/>
            <person name="Zhang T."/>
            <person name="Gao T."/>
            <person name="Zhang H."/>
        </authorList>
    </citation>
    <scope>NUCLEOTIDE SEQUENCE</scope>
    <source>
        <strain evidence="8">G02</strain>
    </source>
</reference>
<sequence length="340" mass="37470">MSSSSSCLWINRPGMARTAFLLFLGQAVSLSVAISSFAVSLVTNQGVHTPLTLSFFTYMALAFVYGSIMLYRRHKLLVPWYWYVVLGLVDVLGNYLVIKAYEYTSITSVTILDCWTIAWAIILTRLVLGTRYSLWQFFGAGICLVGLGLVILSDSNSVGGGPKPLYGDILVIAATVFFAMSNIGMEFCVKKKDRVELVTMVSVFGMLVTASGMVTLERKSLKSISWSPLLVLAYVGNTIASFIFYTLSPFVLKMSGATLFNLSLLTSDMWAVLIRLFIYKQQVNWLYYSAYALVAVGIFIYSKTERDPDSTQAVEDGNTSPDGFPLIEENAESGNGNLVL</sequence>
<feature type="transmembrane region" description="Helical" evidence="7">
    <location>
        <begin position="197"/>
        <end position="216"/>
    </location>
</feature>
<evidence type="ECO:0000256" key="7">
    <source>
        <dbReference type="SAM" id="Phobius"/>
    </source>
</evidence>
<comment type="caution">
    <text evidence="8">The sequence shown here is derived from an EMBL/GenBank/DDBJ whole genome shotgun (WGS) entry which is preliminary data.</text>
</comment>
<evidence type="ECO:0000256" key="4">
    <source>
        <dbReference type="ARBA" id="ARBA00022692"/>
    </source>
</evidence>
<feature type="transmembrane region" description="Helical" evidence="7">
    <location>
        <begin position="48"/>
        <end position="68"/>
    </location>
</feature>
<dbReference type="InterPro" id="IPR009262">
    <property type="entry name" value="SLC35_F1/F2/F6"/>
</dbReference>
<keyword evidence="5 7" id="KW-1133">Transmembrane helix</keyword>
<keyword evidence="4 7" id="KW-0812">Transmembrane</keyword>
<feature type="transmembrane region" description="Helical" evidence="7">
    <location>
        <begin position="165"/>
        <end position="185"/>
    </location>
</feature>
<accession>A0AAW2KU19</accession>
<keyword evidence="6 7" id="KW-0472">Membrane</keyword>
<feature type="transmembrane region" description="Helical" evidence="7">
    <location>
        <begin position="134"/>
        <end position="153"/>
    </location>
</feature>
<evidence type="ECO:0000256" key="1">
    <source>
        <dbReference type="ARBA" id="ARBA00004141"/>
    </source>
</evidence>
<dbReference type="PANTHER" id="PTHR14233">
    <property type="entry name" value="DUF914-RELATED"/>
    <property type="match status" value="1"/>
</dbReference>
<dbReference type="EMBL" id="JACGWJ010000027">
    <property type="protein sequence ID" value="KAL0309550.1"/>
    <property type="molecule type" value="Genomic_DNA"/>
</dbReference>
<dbReference type="AlphaFoldDB" id="A0AAW2KU19"/>
<feature type="transmembrane region" description="Helical" evidence="7">
    <location>
        <begin position="103"/>
        <end position="122"/>
    </location>
</feature>
<dbReference type="Pfam" id="PF06027">
    <property type="entry name" value="SLC35F"/>
    <property type="match status" value="1"/>
</dbReference>
<organism evidence="8">
    <name type="scientific">Sesamum radiatum</name>
    <name type="common">Black benniseed</name>
    <dbReference type="NCBI Taxonomy" id="300843"/>
    <lineage>
        <taxon>Eukaryota</taxon>
        <taxon>Viridiplantae</taxon>
        <taxon>Streptophyta</taxon>
        <taxon>Embryophyta</taxon>
        <taxon>Tracheophyta</taxon>
        <taxon>Spermatophyta</taxon>
        <taxon>Magnoliopsida</taxon>
        <taxon>eudicotyledons</taxon>
        <taxon>Gunneridae</taxon>
        <taxon>Pentapetalae</taxon>
        <taxon>asterids</taxon>
        <taxon>lamiids</taxon>
        <taxon>Lamiales</taxon>
        <taxon>Pedaliaceae</taxon>
        <taxon>Sesamum</taxon>
    </lineage>
</organism>
<evidence type="ECO:0000256" key="6">
    <source>
        <dbReference type="ARBA" id="ARBA00023136"/>
    </source>
</evidence>
<dbReference type="GO" id="GO:0016020">
    <property type="term" value="C:membrane"/>
    <property type="evidence" value="ECO:0007669"/>
    <property type="project" value="UniProtKB-SubCell"/>
</dbReference>
<feature type="transmembrane region" description="Helical" evidence="7">
    <location>
        <begin position="80"/>
        <end position="97"/>
    </location>
</feature>